<reference evidence="1" key="1">
    <citation type="submission" date="2013-04" db="EMBL/GenBank/DDBJ databases">
        <authorList>
            <person name="Harkins D.M."/>
            <person name="Durkin A.S."/>
            <person name="Selengut J.D."/>
            <person name="Sanka R."/>
            <person name="DePew J."/>
            <person name="Purushe J."/>
            <person name="Ahmed A."/>
            <person name="van der Linden H."/>
            <person name="Goris M.G.A."/>
            <person name="Hartskeerl R.A."/>
            <person name="Vinetz J.M."/>
            <person name="Sutton G.G."/>
            <person name="Nelson W.C."/>
            <person name="Fouts D.E."/>
        </authorList>
    </citation>
    <scope>NUCLEOTIDE SEQUENCE [LARGE SCALE GENOMIC DNA]</scope>
    <source>
        <strain evidence="1">BUT 6</strain>
    </source>
</reference>
<evidence type="ECO:0008006" key="3">
    <source>
        <dbReference type="Google" id="ProtNLM"/>
    </source>
</evidence>
<dbReference type="OrthoDB" id="339499at2"/>
<accession>S3VGN0</accession>
<evidence type="ECO:0000313" key="1">
    <source>
        <dbReference type="EMBL" id="EPG75610.1"/>
    </source>
</evidence>
<dbReference type="Gene3D" id="3.20.20.80">
    <property type="entry name" value="Glycosidases"/>
    <property type="match status" value="1"/>
</dbReference>
<dbReference type="Proteomes" id="UP000014540">
    <property type="component" value="Unassembled WGS sequence"/>
</dbReference>
<gene>
    <name evidence="1" type="ORF">LEP1GSC058_2054</name>
</gene>
<evidence type="ECO:0000313" key="2">
    <source>
        <dbReference type="Proteomes" id="UP000014540"/>
    </source>
</evidence>
<dbReference type="STRING" id="1193011.LEP1GSC058_2054"/>
<dbReference type="SUPFAM" id="SSF51445">
    <property type="entry name" value="(Trans)glycosidases"/>
    <property type="match status" value="1"/>
</dbReference>
<proteinExistence type="predicted"/>
<dbReference type="AlphaFoldDB" id="S3VGN0"/>
<dbReference type="EMBL" id="AKWZ02000003">
    <property type="protein sequence ID" value="EPG75610.1"/>
    <property type="molecule type" value="Genomic_DNA"/>
</dbReference>
<organism evidence="1 2">
    <name type="scientific">Leptospira fainei serovar Hurstbridge str. BUT 6</name>
    <dbReference type="NCBI Taxonomy" id="1193011"/>
    <lineage>
        <taxon>Bacteria</taxon>
        <taxon>Pseudomonadati</taxon>
        <taxon>Spirochaetota</taxon>
        <taxon>Spirochaetia</taxon>
        <taxon>Leptospirales</taxon>
        <taxon>Leptospiraceae</taxon>
        <taxon>Leptospira</taxon>
    </lineage>
</organism>
<protein>
    <recommendedName>
        <fullName evidence="3">Glycosyl hydrolase family 67</fullName>
    </recommendedName>
</protein>
<keyword evidence="2" id="KW-1185">Reference proteome</keyword>
<name>S3VGN0_9LEPT</name>
<comment type="caution">
    <text evidence="1">The sequence shown here is derived from an EMBL/GenBank/DDBJ whole genome shotgun (WGS) entry which is preliminary data.</text>
</comment>
<dbReference type="InterPro" id="IPR017853">
    <property type="entry name" value="GH"/>
</dbReference>
<sequence length="572" mass="68210">MSRKFLTIVDTSAPFFLEHAKGTVNWSKAPLSSLEKQKSSFPSKKKHKRVRESFRTYTKRVSKLGFNSVTIDELCYLIPHSFYSQELNLKISSYRKKYKKLFKIASEEGLKIFLTTDFFTSNRNLEEKTKGDLDRSTDIFMTGLESFFRDFPEVDGIVLRIGESDGVDVRGDFRSKLLLRTPAQANRFLNQILPIFEKYNKKLIFRTWTLGAYEIGDLIWNPETYRDVFRNIRSKSLIISMKYGEGDFFRYLPLNPLFLEDDRPKLIELQARREYEGFGEFPSFIGWLYDRYRSQLRNAKNMVGLSVWTQTGGWSSFRNFTFLKHSSYWNELNTFVALKLFTKDWSVEKCVRRFFGNSNSNEFLHFLKLSDRVIEDLLYDPEFARNAYYLHRVRIPPLLHVTWDRVTVSDPFRFLYSALSKNGIYSIRQGEAAIRLLEEMRQIAEKLELPYEFEFQRDTFYLLLLCRRLLYITDQNRSGPIFEEAIEQAKTYSNRYANAYQFHILPQRKKIGFFSRTLLKLFVRRRSSYRILDKLLFHPALRFVYYLIYLRIKRRLPSFLNQQAMPVRELLR</sequence>
<dbReference type="RefSeq" id="WP_016548695.1">
    <property type="nucleotide sequence ID" value="NZ_AKWZ02000003.1"/>
</dbReference>